<protein>
    <submittedName>
        <fullName evidence="5">Uncharacterized protein</fullName>
    </submittedName>
</protein>
<dbReference type="GO" id="GO:0005737">
    <property type="term" value="C:cytoplasm"/>
    <property type="evidence" value="ECO:0007669"/>
    <property type="project" value="TreeGrafter"/>
</dbReference>
<evidence type="ECO:0000256" key="2">
    <source>
        <dbReference type="SAM" id="MobiDB-lite"/>
    </source>
</evidence>
<feature type="compositionally biased region" description="Polar residues" evidence="2">
    <location>
        <begin position="412"/>
        <end position="426"/>
    </location>
</feature>
<dbReference type="GO" id="GO:0003726">
    <property type="term" value="F:double-stranded RNA adenosine deaminase activity"/>
    <property type="evidence" value="ECO:0007669"/>
    <property type="project" value="TreeGrafter"/>
</dbReference>
<feature type="compositionally biased region" description="Polar residues" evidence="2">
    <location>
        <begin position="24"/>
        <end position="33"/>
    </location>
</feature>
<dbReference type="AlphaFoldDB" id="A0A814CJE7"/>
<dbReference type="SUPFAM" id="SSF54768">
    <property type="entry name" value="dsRNA-binding domain-like"/>
    <property type="match status" value="1"/>
</dbReference>
<dbReference type="Proteomes" id="UP000663889">
    <property type="component" value="Unassembled WGS sequence"/>
</dbReference>
<evidence type="ECO:0000256" key="1">
    <source>
        <dbReference type="PROSITE-ProRule" id="PRU00266"/>
    </source>
</evidence>
<evidence type="ECO:0000259" key="4">
    <source>
        <dbReference type="PROSITE" id="PS50141"/>
    </source>
</evidence>
<name>A0A814CJE7_9BILA</name>
<dbReference type="GO" id="GO:0006396">
    <property type="term" value="P:RNA processing"/>
    <property type="evidence" value="ECO:0007669"/>
    <property type="project" value="InterPro"/>
</dbReference>
<dbReference type="SMART" id="SM00358">
    <property type="entry name" value="DSRM"/>
    <property type="match status" value="1"/>
</dbReference>
<feature type="compositionally biased region" description="Basic and acidic residues" evidence="2">
    <location>
        <begin position="402"/>
        <end position="411"/>
    </location>
</feature>
<comment type="caution">
    <text evidence="5">The sequence shown here is derived from an EMBL/GenBank/DDBJ whole genome shotgun (WGS) entry which is preliminary data.</text>
</comment>
<dbReference type="EMBL" id="CAJNOU010000278">
    <property type="protein sequence ID" value="CAF0943278.1"/>
    <property type="molecule type" value="Genomic_DNA"/>
</dbReference>
<dbReference type="GO" id="GO:0003725">
    <property type="term" value="F:double-stranded RNA binding"/>
    <property type="evidence" value="ECO:0007669"/>
    <property type="project" value="TreeGrafter"/>
</dbReference>
<organism evidence="5 6">
    <name type="scientific">Rotaria sordida</name>
    <dbReference type="NCBI Taxonomy" id="392033"/>
    <lineage>
        <taxon>Eukaryota</taxon>
        <taxon>Metazoa</taxon>
        <taxon>Spiralia</taxon>
        <taxon>Gnathifera</taxon>
        <taxon>Rotifera</taxon>
        <taxon>Eurotatoria</taxon>
        <taxon>Bdelloidea</taxon>
        <taxon>Philodinida</taxon>
        <taxon>Philodinidae</taxon>
        <taxon>Rotaria</taxon>
    </lineage>
</organism>
<feature type="region of interest" description="Disordered" evidence="2">
    <location>
        <begin position="1"/>
        <end position="33"/>
    </location>
</feature>
<feature type="domain" description="DRBM" evidence="3">
    <location>
        <begin position="472"/>
        <end position="537"/>
    </location>
</feature>
<gene>
    <name evidence="5" type="ORF">SEV965_LOCUS7830</name>
</gene>
<dbReference type="PROSITE" id="PS50141">
    <property type="entry name" value="A_DEAMIN_EDITASE"/>
    <property type="match status" value="1"/>
</dbReference>
<dbReference type="GO" id="GO:0008251">
    <property type="term" value="F:tRNA-specific adenosine deaminase activity"/>
    <property type="evidence" value="ECO:0007669"/>
    <property type="project" value="TreeGrafter"/>
</dbReference>
<feature type="compositionally biased region" description="Polar residues" evidence="2">
    <location>
        <begin position="1"/>
        <end position="17"/>
    </location>
</feature>
<dbReference type="Gene3D" id="3.30.160.20">
    <property type="match status" value="1"/>
</dbReference>
<reference evidence="5" key="1">
    <citation type="submission" date="2021-02" db="EMBL/GenBank/DDBJ databases">
        <authorList>
            <person name="Nowell W R."/>
        </authorList>
    </citation>
    <scope>NUCLEOTIDE SEQUENCE</scope>
</reference>
<dbReference type="PANTHER" id="PTHR10910:SF62">
    <property type="entry name" value="AT07585P-RELATED"/>
    <property type="match status" value="1"/>
</dbReference>
<evidence type="ECO:0000313" key="5">
    <source>
        <dbReference type="EMBL" id="CAF0943278.1"/>
    </source>
</evidence>
<feature type="compositionally biased region" description="Polar residues" evidence="2">
    <location>
        <begin position="321"/>
        <end position="333"/>
    </location>
</feature>
<evidence type="ECO:0000313" key="6">
    <source>
        <dbReference type="Proteomes" id="UP000663889"/>
    </source>
</evidence>
<feature type="domain" description="A to I editase" evidence="4">
    <location>
        <begin position="597"/>
        <end position="884"/>
    </location>
</feature>
<dbReference type="PANTHER" id="PTHR10910">
    <property type="entry name" value="EUKARYOTE SPECIFIC DSRNA BINDING PROTEIN"/>
    <property type="match status" value="1"/>
</dbReference>
<dbReference type="Pfam" id="PF00035">
    <property type="entry name" value="dsrm"/>
    <property type="match status" value="1"/>
</dbReference>
<dbReference type="InterPro" id="IPR002466">
    <property type="entry name" value="A_deamin"/>
</dbReference>
<dbReference type="GO" id="GO:0005730">
    <property type="term" value="C:nucleolus"/>
    <property type="evidence" value="ECO:0007669"/>
    <property type="project" value="TreeGrafter"/>
</dbReference>
<evidence type="ECO:0000259" key="3">
    <source>
        <dbReference type="PROSITE" id="PS50137"/>
    </source>
</evidence>
<keyword evidence="1" id="KW-0694">RNA-binding</keyword>
<proteinExistence type="predicted"/>
<dbReference type="PROSITE" id="PS50137">
    <property type="entry name" value="DS_RBD"/>
    <property type="match status" value="1"/>
</dbReference>
<dbReference type="SMART" id="SM00552">
    <property type="entry name" value="ADEAMc"/>
    <property type="match status" value="1"/>
</dbReference>
<dbReference type="Pfam" id="PF02137">
    <property type="entry name" value="A_deamin"/>
    <property type="match status" value="1"/>
</dbReference>
<dbReference type="GO" id="GO:0006382">
    <property type="term" value="P:adenosine to inosine editing"/>
    <property type="evidence" value="ECO:0007669"/>
    <property type="project" value="TreeGrafter"/>
</dbReference>
<sequence>MDDITTVQENSSVPLSNNKRHDTNANISDQNSQLKAESTFISNENFDSSKNRVEIQTNYYTHNKSLDEINNSMSRLSMHDIRSMNRSNPNRFRPHPSYSYHHSIHSPSYFPPQRMNQPETQAQLVAFTPPLMSIRLPYSEFQTYEQNYCPSRSYMQTQSNEQSSLPINYKSETVTSQPEYYVDSFASNFSDKSSSNSNNKTKTKHVTFQEPNMANELVNTNSNHMTYPLSSPNWTSPTHMYPPLRPSNRHYNPYNYQHYNQFHSQYPNMIIHPRLMNRPRGIHMMSAPHVWTPQSYYFDPQTPYIHHRFQPKQLYDPNKPKVSSTSECHNSSKVIRKIEPKNKKKTKQTTNNDNSTVSISETIPHPITILRKPSTDTEIITLPTSIVSQLSEDQSILSFEEEQQRQQEEKITSSNKDNSDIPSENEQPPICSTIENCPDISFKEEQTNTSSIDNQSLLLPSHELLSILQSANCLSSLNEYAQQKKFTLNYEYSSISPSSFTCIISINGRSFPSSSICSSKNEAQKLACDQTLRILYRESCSKEQFPLEFSDKHDYIAHQSISKFQNLNINELLLGRKTLACMLMITDGQYEQARVISMATGNSCLNETNLIYANDGIALHDCHAEILARRGLIRFLFEQIKQSKDNQSSIFEYNSTINKYQLHDNTTFHMYISSLPCGNASFNILSNSIRYKQGQTEGTILDSTNSIQYSIKSCSDKIYRWNILGIQGGLLINLLTKPIYLESITLACEATFDRNHVKYSLYERLNEHIHSLPSPFICHLPDIDCPKTKSFQHERKVAKLQTSAFAWNTTKSDRMELLEPMTGKLKNDRSMSLLSKRNLFKDFTNFIQTNFPDDNSLSYTTYQQAKQLNKTYVTVKDLISTAFQSGSSDTNISWLKIENQRKISNLKYFVLSCLFKTSSYNELILPLLYRMSNLEKLGLDLKVSVEETFIDGHNLKKNILNHMSQLKQFTFDIRSVIYINNEMNLPSKEDIQRTFNDFPYTKIISCVDYFLEYKEGLCHIYSYPFLMRHYENVTNNFPGGLYPYVRVVSLYDEYPFEHEFFIRISQSFPFMEKLFINNRYAQNHKQSYKLMNDNQNLSIVKYNYLIELQIDHRTHDNYIEEFLCNMKTCFQKNILLDVQYEALQRVTHNFTRDDTRINCTKINQLWIYGKFEYSKTLQDYFPFAIID</sequence>
<dbReference type="InterPro" id="IPR014720">
    <property type="entry name" value="dsRBD_dom"/>
</dbReference>
<accession>A0A814CJE7</accession>
<feature type="region of interest" description="Disordered" evidence="2">
    <location>
        <begin position="313"/>
        <end position="359"/>
    </location>
</feature>
<feature type="region of interest" description="Disordered" evidence="2">
    <location>
        <begin position="400"/>
        <end position="430"/>
    </location>
</feature>